<proteinExistence type="predicted"/>
<dbReference type="PaxDb" id="2903-EOD34493"/>
<dbReference type="OMA" id="NIGWHTL"/>
<dbReference type="NCBIfam" id="TIGR01444">
    <property type="entry name" value="fkbM_fam"/>
    <property type="match status" value="1"/>
</dbReference>
<protein>
    <recommendedName>
        <fullName evidence="1">Methyltransferase FkbM domain-containing protein</fullName>
    </recommendedName>
</protein>
<dbReference type="AlphaFoldDB" id="A0A0D3KFF8"/>
<dbReference type="eggNOG" id="ENOG502S881">
    <property type="taxonomic scope" value="Eukaryota"/>
</dbReference>
<dbReference type="InterPro" id="IPR029063">
    <property type="entry name" value="SAM-dependent_MTases_sf"/>
</dbReference>
<dbReference type="PANTHER" id="PTHR34203:SF13">
    <property type="entry name" value="EXPRESSED PROTEIN"/>
    <property type="match status" value="1"/>
</dbReference>
<dbReference type="RefSeq" id="XP_005786922.1">
    <property type="nucleotide sequence ID" value="XM_005786865.1"/>
</dbReference>
<evidence type="ECO:0000313" key="3">
    <source>
        <dbReference type="Proteomes" id="UP000013827"/>
    </source>
</evidence>
<organism evidence="2 3">
    <name type="scientific">Emiliania huxleyi (strain CCMP1516)</name>
    <dbReference type="NCBI Taxonomy" id="280463"/>
    <lineage>
        <taxon>Eukaryota</taxon>
        <taxon>Haptista</taxon>
        <taxon>Haptophyta</taxon>
        <taxon>Prymnesiophyceae</taxon>
        <taxon>Isochrysidales</taxon>
        <taxon>Noelaerhabdaceae</taxon>
        <taxon>Emiliania</taxon>
    </lineage>
</organism>
<dbReference type="SUPFAM" id="SSF53335">
    <property type="entry name" value="S-adenosyl-L-methionine-dependent methyltransferases"/>
    <property type="match status" value="1"/>
</dbReference>
<dbReference type="InterPro" id="IPR052514">
    <property type="entry name" value="SAM-dependent_MTase"/>
</dbReference>
<name>A0A0D3KFF8_EMIH1</name>
<keyword evidence="3" id="KW-1185">Reference proteome</keyword>
<dbReference type="GeneID" id="17279763"/>
<dbReference type="Proteomes" id="UP000013827">
    <property type="component" value="Unassembled WGS sequence"/>
</dbReference>
<reference evidence="2" key="2">
    <citation type="submission" date="2024-10" db="UniProtKB">
        <authorList>
            <consortium name="EnsemblProtists"/>
        </authorList>
    </citation>
    <scope>IDENTIFICATION</scope>
</reference>
<sequence>MTVNTPKTIALLSSLAAVRSTPCELPGNAEFVSTKTGLRMAVRRGGDIVSDTIRKTGVWEVHPWKALEPFMSPQTVFVDIGANIGWHTLNLARRGHDVVAFEPFASNIAMLNASLCANPSLVNRTLVKAHGLSNSAARCDLFQIPSINFGDTVSVCDGGSYVQQKEAVQKQLSNSCRCASVQKLGEFRAYQLDDVVDESLLRAEKAVKMDVEGHEYKVLLGAERFFTQGNPPRAVYAEVFQLGAHRSSFFAKLKEWGYDTMARAKDREALFVRAVGAVSSQKALTANRAHGVAHARRKVRWACQFSALFAC</sequence>
<accession>A0A0D3KFF8</accession>
<evidence type="ECO:0000259" key="1">
    <source>
        <dbReference type="Pfam" id="PF05050"/>
    </source>
</evidence>
<dbReference type="PANTHER" id="PTHR34203">
    <property type="entry name" value="METHYLTRANSFERASE, FKBM FAMILY PROTEIN"/>
    <property type="match status" value="1"/>
</dbReference>
<dbReference type="InterPro" id="IPR006342">
    <property type="entry name" value="FkbM_mtfrase"/>
</dbReference>
<dbReference type="EnsemblProtists" id="EOD34493">
    <property type="protein sequence ID" value="EOD34493"/>
    <property type="gene ID" value="EMIHUDRAFT_111321"/>
</dbReference>
<dbReference type="Gene3D" id="3.40.50.150">
    <property type="entry name" value="Vaccinia Virus protein VP39"/>
    <property type="match status" value="1"/>
</dbReference>
<dbReference type="Pfam" id="PF05050">
    <property type="entry name" value="Methyltransf_21"/>
    <property type="match status" value="1"/>
</dbReference>
<feature type="domain" description="Methyltransferase FkbM" evidence="1">
    <location>
        <begin position="79"/>
        <end position="230"/>
    </location>
</feature>
<evidence type="ECO:0000313" key="2">
    <source>
        <dbReference type="EnsemblProtists" id="EOD34493"/>
    </source>
</evidence>
<reference evidence="3" key="1">
    <citation type="journal article" date="2013" name="Nature">
        <title>Pan genome of the phytoplankton Emiliania underpins its global distribution.</title>
        <authorList>
            <person name="Read B.A."/>
            <person name="Kegel J."/>
            <person name="Klute M.J."/>
            <person name="Kuo A."/>
            <person name="Lefebvre S.C."/>
            <person name="Maumus F."/>
            <person name="Mayer C."/>
            <person name="Miller J."/>
            <person name="Monier A."/>
            <person name="Salamov A."/>
            <person name="Young J."/>
            <person name="Aguilar M."/>
            <person name="Claverie J.M."/>
            <person name="Frickenhaus S."/>
            <person name="Gonzalez K."/>
            <person name="Herman E.K."/>
            <person name="Lin Y.C."/>
            <person name="Napier J."/>
            <person name="Ogata H."/>
            <person name="Sarno A.F."/>
            <person name="Shmutz J."/>
            <person name="Schroeder D."/>
            <person name="de Vargas C."/>
            <person name="Verret F."/>
            <person name="von Dassow P."/>
            <person name="Valentin K."/>
            <person name="Van de Peer Y."/>
            <person name="Wheeler G."/>
            <person name="Dacks J.B."/>
            <person name="Delwiche C.F."/>
            <person name="Dyhrman S.T."/>
            <person name="Glockner G."/>
            <person name="John U."/>
            <person name="Richards T."/>
            <person name="Worden A.Z."/>
            <person name="Zhang X."/>
            <person name="Grigoriev I.V."/>
            <person name="Allen A.E."/>
            <person name="Bidle K."/>
            <person name="Borodovsky M."/>
            <person name="Bowler C."/>
            <person name="Brownlee C."/>
            <person name="Cock J.M."/>
            <person name="Elias M."/>
            <person name="Gladyshev V.N."/>
            <person name="Groth M."/>
            <person name="Guda C."/>
            <person name="Hadaegh A."/>
            <person name="Iglesias-Rodriguez M.D."/>
            <person name="Jenkins J."/>
            <person name="Jones B.M."/>
            <person name="Lawson T."/>
            <person name="Leese F."/>
            <person name="Lindquist E."/>
            <person name="Lobanov A."/>
            <person name="Lomsadze A."/>
            <person name="Malik S.B."/>
            <person name="Marsh M.E."/>
            <person name="Mackinder L."/>
            <person name="Mock T."/>
            <person name="Mueller-Roeber B."/>
            <person name="Pagarete A."/>
            <person name="Parker M."/>
            <person name="Probert I."/>
            <person name="Quesneville H."/>
            <person name="Raines C."/>
            <person name="Rensing S.A."/>
            <person name="Riano-Pachon D.M."/>
            <person name="Richier S."/>
            <person name="Rokitta S."/>
            <person name="Shiraiwa Y."/>
            <person name="Soanes D.M."/>
            <person name="van der Giezen M."/>
            <person name="Wahlund T.M."/>
            <person name="Williams B."/>
            <person name="Wilson W."/>
            <person name="Wolfe G."/>
            <person name="Wurch L.L."/>
        </authorList>
    </citation>
    <scope>NUCLEOTIDE SEQUENCE</scope>
</reference>
<dbReference type="KEGG" id="ehx:EMIHUDRAFT_111321"/>
<dbReference type="HOGENOM" id="CLU_895552_0_0_1"/>